<keyword evidence="5" id="KW-1185">Reference proteome</keyword>
<dbReference type="SUPFAM" id="SSF56801">
    <property type="entry name" value="Acetyl-CoA synthetase-like"/>
    <property type="match status" value="1"/>
</dbReference>
<evidence type="ECO:0000313" key="2">
    <source>
        <dbReference type="EMBL" id="QCI99508.1"/>
    </source>
</evidence>
<dbReference type="PROSITE" id="PS00455">
    <property type="entry name" value="AMP_BINDING"/>
    <property type="match status" value="1"/>
</dbReference>
<feature type="domain" description="AMP-dependent synthetase/ligase" evidence="1">
    <location>
        <begin position="46"/>
        <end position="426"/>
    </location>
</feature>
<gene>
    <name evidence="2" type="ORF">CFBP5473_16035</name>
    <name evidence="3" type="ORF">J5285_16770</name>
</gene>
<dbReference type="Proteomes" id="UP000298545">
    <property type="component" value="Chromosome linear"/>
</dbReference>
<dbReference type="AlphaFoldDB" id="A0A4D7DSR6"/>
<sequence length="618" mass="68195">MNENAFQRVKLWTPELDWEERADGSFVIWRKDSLGAYPAKLNDRFVHWAKVAPDRIWMAERQGDGWRRLTYKAALEDIRRIAQVLLDLDLGPERPVVILGDNSIEHALIALAAQHVGIPSAAISPSYATLSSDFSKLSSIAHQITPGLVFVADGEKLRDAVDQAFGADIPLVALRNVPVDRPNSQAFTDLLDREATQAVDQAFAKVGPDTVAKFLFTSGTTGSPKAVIQTQRMLCANQEMVANCYAFLRDEPPVIIDWGPWNHTASGNKVFNLVIYNGGTFYLDDGKPSPALMEKTIANLREISPTWYFNVPAGYEMLVRAMQADEALRANFFKNLKLLMYAGAGMAQHTWDALNGLAEQTVGERIPFGTGLGSTETGPFSIYCTDPQEAPGNIGVPAPGITLKLVPFEDKFELRLKGPNITPGYWRNQTLTEQAFDEEGFYKIGDAVRFAVGRDPRKGFYFDGRTAENFKLRTGTWVAVGKLRAHLVDIFGGLIRDAVITGENREELGALVVPFLPALREVIGASATGLSDEAVLDHPVVQAALAERLKEHQRLATGSATRVMRLLIMKEAPRFERGEITDKGSLNQRAVLSQRPELVERLYAGSSDVIRVEKEVAA</sequence>
<dbReference type="STRING" id="1367849.GCA_000518585_04480"/>
<proteinExistence type="predicted"/>
<dbReference type="GO" id="GO:0016405">
    <property type="term" value="F:CoA-ligase activity"/>
    <property type="evidence" value="ECO:0007669"/>
    <property type="project" value="TreeGrafter"/>
</dbReference>
<dbReference type="InterPro" id="IPR020845">
    <property type="entry name" value="AMP-binding_CS"/>
</dbReference>
<evidence type="ECO:0000313" key="5">
    <source>
        <dbReference type="Proteomes" id="UP000826513"/>
    </source>
</evidence>
<evidence type="ECO:0000313" key="4">
    <source>
        <dbReference type="Proteomes" id="UP000298545"/>
    </source>
</evidence>
<organism evidence="2 4">
    <name type="scientific">Agrobacterium larrymoorei</name>
    <dbReference type="NCBI Taxonomy" id="160699"/>
    <lineage>
        <taxon>Bacteria</taxon>
        <taxon>Pseudomonadati</taxon>
        <taxon>Pseudomonadota</taxon>
        <taxon>Alphaproteobacteria</taxon>
        <taxon>Hyphomicrobiales</taxon>
        <taxon>Rhizobiaceae</taxon>
        <taxon>Rhizobium/Agrobacterium group</taxon>
        <taxon>Agrobacterium</taxon>
    </lineage>
</organism>
<evidence type="ECO:0000313" key="3">
    <source>
        <dbReference type="EMBL" id="QYA09054.1"/>
    </source>
</evidence>
<name>A0A4D7DSR6_9HYPH</name>
<dbReference type="Pfam" id="PF00501">
    <property type="entry name" value="AMP-binding"/>
    <property type="match status" value="1"/>
</dbReference>
<dbReference type="InterPro" id="IPR042099">
    <property type="entry name" value="ANL_N_sf"/>
</dbReference>
<reference evidence="3 5" key="2">
    <citation type="submission" date="2021-03" db="EMBL/GenBank/DDBJ databases">
        <title>Rapid diversification of plasmids in a genus of pathogenic and nitrogen fixing bacteria.</title>
        <authorList>
            <person name="Weisberg A.J."/>
            <person name="Miller M."/>
            <person name="Ream W."/>
            <person name="Grunwald N.J."/>
            <person name="Chang J.H."/>
        </authorList>
    </citation>
    <scope>NUCLEOTIDE SEQUENCE [LARGE SCALE GENOMIC DNA]</scope>
    <source>
        <strain evidence="3 5">AF3.44</strain>
    </source>
</reference>
<dbReference type="Gene3D" id="3.40.50.12780">
    <property type="entry name" value="N-terminal domain of ligase-like"/>
    <property type="match status" value="1"/>
</dbReference>
<dbReference type="EMBL" id="CP072168">
    <property type="protein sequence ID" value="QYA09054.1"/>
    <property type="molecule type" value="Genomic_DNA"/>
</dbReference>
<protein>
    <submittedName>
        <fullName evidence="2">Feruloyl-CoA synthase</fullName>
    </submittedName>
</protein>
<dbReference type="InterPro" id="IPR000873">
    <property type="entry name" value="AMP-dep_synth/lig_dom"/>
</dbReference>
<dbReference type="Proteomes" id="UP000826513">
    <property type="component" value="Chromosome 2"/>
</dbReference>
<dbReference type="KEGG" id="alf:CFBP5473_16035"/>
<reference evidence="2 4" key="1">
    <citation type="submission" date="2019-04" db="EMBL/GenBank/DDBJ databases">
        <title>Complete genome sequence of Agrobacterium larrymoorei CFBP5473.</title>
        <authorList>
            <person name="Haryono M."/>
            <person name="Chou L."/>
            <person name="Lin Y.-C."/>
            <person name="Lai E.-M."/>
            <person name="Kuo C.-H."/>
        </authorList>
    </citation>
    <scope>NUCLEOTIDE SEQUENCE [LARGE SCALE GENOMIC DNA]</scope>
    <source>
        <strain evidence="2 4">CFBP5473</strain>
    </source>
</reference>
<dbReference type="OrthoDB" id="9803968at2"/>
<dbReference type="PANTHER" id="PTHR24096:SF420">
    <property type="entry name" value="LONG-CHAIN-FATTY-ACID--COA LIGASE-RELATED"/>
    <property type="match status" value="1"/>
</dbReference>
<dbReference type="RefSeq" id="WP_027676986.1">
    <property type="nucleotide sequence ID" value="NZ_CP039692.1"/>
</dbReference>
<accession>A0A4D7DSR6</accession>
<dbReference type="CDD" id="cd05921">
    <property type="entry name" value="FCS"/>
    <property type="match status" value="1"/>
</dbReference>
<dbReference type="EMBL" id="CP039692">
    <property type="protein sequence ID" value="QCI99508.1"/>
    <property type="molecule type" value="Genomic_DNA"/>
</dbReference>
<dbReference type="PANTHER" id="PTHR24096">
    <property type="entry name" value="LONG-CHAIN-FATTY-ACID--COA LIGASE"/>
    <property type="match status" value="1"/>
</dbReference>
<evidence type="ECO:0000259" key="1">
    <source>
        <dbReference type="Pfam" id="PF00501"/>
    </source>
</evidence>